<dbReference type="InterPro" id="IPR036291">
    <property type="entry name" value="NAD(P)-bd_dom_sf"/>
</dbReference>
<dbReference type="GeneID" id="68856733"/>
<dbReference type="RefSeq" id="WP_229121609.1">
    <property type="nucleotide sequence ID" value="NZ_CP064791.1"/>
</dbReference>
<evidence type="ECO:0000256" key="1">
    <source>
        <dbReference type="ARBA" id="ARBA00007637"/>
    </source>
</evidence>
<evidence type="ECO:0000313" key="4">
    <source>
        <dbReference type="EMBL" id="QSG13647.1"/>
    </source>
</evidence>
<comment type="similarity">
    <text evidence="1">Belongs to the NAD(P)-dependent epimerase/dehydratase family.</text>
</comment>
<dbReference type="InterPro" id="IPR001509">
    <property type="entry name" value="Epimerase_deHydtase"/>
</dbReference>
<accession>A0A897NLM9</accession>
<dbReference type="PANTHER" id="PTHR43000">
    <property type="entry name" value="DTDP-D-GLUCOSE 4,6-DEHYDRATASE-RELATED"/>
    <property type="match status" value="1"/>
</dbReference>
<dbReference type="Proteomes" id="UP000663292">
    <property type="component" value="Chromosome"/>
</dbReference>
<organism evidence="4 5">
    <name type="scientific">Halapricum desulfuricans</name>
    <dbReference type="NCBI Taxonomy" id="2841257"/>
    <lineage>
        <taxon>Archaea</taxon>
        <taxon>Methanobacteriati</taxon>
        <taxon>Methanobacteriota</taxon>
        <taxon>Stenosarchaea group</taxon>
        <taxon>Halobacteria</taxon>
        <taxon>Halobacteriales</taxon>
        <taxon>Haloarculaceae</taxon>
        <taxon>Halapricum</taxon>
    </lineage>
</organism>
<feature type="region of interest" description="Disordered" evidence="2">
    <location>
        <begin position="299"/>
        <end position="327"/>
    </location>
</feature>
<dbReference type="SUPFAM" id="SSF51735">
    <property type="entry name" value="NAD(P)-binding Rossmann-fold domains"/>
    <property type="match status" value="1"/>
</dbReference>
<evidence type="ECO:0000256" key="2">
    <source>
        <dbReference type="SAM" id="MobiDB-lite"/>
    </source>
</evidence>
<reference evidence="4 5" key="1">
    <citation type="submission" date="2020-11" db="EMBL/GenBank/DDBJ databases">
        <title>Carbohydrate-dependent, anaerobic sulfur respiration: A novel catabolism in halophilic archaea.</title>
        <authorList>
            <person name="Sorokin D.Y."/>
            <person name="Messina E."/>
            <person name="Smedile F."/>
            <person name="La Cono V."/>
            <person name="Hallsworth J.E."/>
            <person name="Yakimov M.M."/>
        </authorList>
    </citation>
    <scope>NUCLEOTIDE SEQUENCE [LARGE SCALE GENOMIC DNA]</scope>
    <source>
        <strain evidence="4 5">HSR-Est</strain>
    </source>
</reference>
<gene>
    <name evidence="4" type="primary">wcaG2</name>
    <name evidence="4" type="ORF">HSEST_0089</name>
</gene>
<dbReference type="EMBL" id="CP064791">
    <property type="protein sequence ID" value="QSG13647.1"/>
    <property type="molecule type" value="Genomic_DNA"/>
</dbReference>
<feature type="domain" description="NAD-dependent epimerase/dehydratase" evidence="3">
    <location>
        <begin position="4"/>
        <end position="224"/>
    </location>
</feature>
<dbReference type="Gene3D" id="3.40.50.720">
    <property type="entry name" value="NAD(P)-binding Rossmann-like Domain"/>
    <property type="match status" value="1"/>
</dbReference>
<sequence>MPTVLCIGGTRFIGRATVSEFREHGYDVILCNRGRHSNPFVDDPAIEHVTCDRRNDEQLRVVADSVDPDVVLDLVAYYPRDVRVATDVFDTVDAYVFVSSGDAYGEHRVPKREGEAALEPCTTEEATDDTPETYGKRKAEGDREVFAAAEGGVRAMSVRPTIVYGPHDYTGRLDYWLARVDNHDRVVVPGDGTSLHQLAYVGDVASALRVVAEEGQAGEAYNVGDRHAPAMAELLELLAAACDRDVETVYAGARELAPDLRLDDFPLYNDQPHLLSTEKLRGLGWEWTPHATALEATVAEHRESDRNGSDRGPRRDVEEDIIDRLGM</sequence>
<dbReference type="AlphaFoldDB" id="A0A897NLM9"/>
<name>A0A897NLM9_9EURY</name>
<proteinExistence type="inferred from homology"/>
<evidence type="ECO:0000313" key="5">
    <source>
        <dbReference type="Proteomes" id="UP000663292"/>
    </source>
</evidence>
<protein>
    <submittedName>
        <fullName evidence="4">Nucleoside-diphosphate-sugar epimerase</fullName>
    </submittedName>
</protein>
<evidence type="ECO:0000259" key="3">
    <source>
        <dbReference type="Pfam" id="PF01370"/>
    </source>
</evidence>
<keyword evidence="5" id="KW-1185">Reference proteome</keyword>
<dbReference type="Pfam" id="PF01370">
    <property type="entry name" value="Epimerase"/>
    <property type="match status" value="1"/>
</dbReference>